<reference evidence="1 2" key="1">
    <citation type="submission" date="2024-06" db="EMBL/GenBank/DDBJ databases">
        <title>Genome sequencing of Agrobacterium spp. from tobacco in Serbia.</title>
        <authorList>
            <person name="Ilicic R.J."/>
            <person name="Studholme D.J."/>
            <person name="Jelusic A."/>
            <person name="Barac G."/>
            <person name="Bagi F."/>
            <person name="Popovic Milovanovic T."/>
        </authorList>
    </citation>
    <scope>NUCLEOTIDE SEQUENCE [LARGE SCALE GENOMIC DNA]</scope>
    <source>
        <strain evidence="1 2">DA1</strain>
    </source>
</reference>
<dbReference type="AlphaFoldDB" id="A0ABD5LPE3"/>
<dbReference type="Proteomes" id="UP001438189">
    <property type="component" value="Unassembled WGS sequence"/>
</dbReference>
<proteinExistence type="predicted"/>
<gene>
    <name evidence="1" type="ORF">ABVB70_19610</name>
</gene>
<protein>
    <submittedName>
        <fullName evidence="1">Uncharacterized protein</fullName>
    </submittedName>
</protein>
<organism evidence="1 2">
    <name type="scientific">Agrobacterium radiobacter</name>
    <dbReference type="NCBI Taxonomy" id="362"/>
    <lineage>
        <taxon>Bacteria</taxon>
        <taxon>Pseudomonadati</taxon>
        <taxon>Pseudomonadota</taxon>
        <taxon>Alphaproteobacteria</taxon>
        <taxon>Hyphomicrobiales</taxon>
        <taxon>Rhizobiaceae</taxon>
        <taxon>Rhizobium/Agrobacterium group</taxon>
        <taxon>Agrobacterium</taxon>
        <taxon>Agrobacterium tumefaciens complex</taxon>
    </lineage>
</organism>
<accession>A0ABD5LPE3</accession>
<evidence type="ECO:0000313" key="2">
    <source>
        <dbReference type="Proteomes" id="UP001438189"/>
    </source>
</evidence>
<dbReference type="EMBL" id="JBETME010000008">
    <property type="protein sequence ID" value="MES4992532.1"/>
    <property type="molecule type" value="Genomic_DNA"/>
</dbReference>
<comment type="caution">
    <text evidence="1">The sequence shown here is derived from an EMBL/GenBank/DDBJ whole genome shotgun (WGS) entry which is preliminary data.</text>
</comment>
<name>A0ABD5LPE3_AGRRD</name>
<evidence type="ECO:0000313" key="1">
    <source>
        <dbReference type="EMBL" id="MES4992532.1"/>
    </source>
</evidence>
<dbReference type="RefSeq" id="WP_353574483.1">
    <property type="nucleotide sequence ID" value="NZ_JBETME010000008.1"/>
</dbReference>
<sequence>MTLKIKCPSCHLMGLICEDDSVAVNDNKDMVKWIPPAGFRKVQLGWNNAKVNLLCVSCGVAAELAD</sequence>